<feature type="compositionally biased region" description="Polar residues" evidence="1">
    <location>
        <begin position="283"/>
        <end position="297"/>
    </location>
</feature>
<reference evidence="2 3" key="1">
    <citation type="submission" date="2014-04" db="EMBL/GenBank/DDBJ databases">
        <authorList>
            <consortium name="DOE Joint Genome Institute"/>
            <person name="Kuo A."/>
            <person name="Ruytinx J."/>
            <person name="Rineau F."/>
            <person name="Colpaert J."/>
            <person name="Kohler A."/>
            <person name="Nagy L.G."/>
            <person name="Floudas D."/>
            <person name="Copeland A."/>
            <person name="Barry K.W."/>
            <person name="Cichocki N."/>
            <person name="Veneault-Fourrey C."/>
            <person name="LaButti K."/>
            <person name="Lindquist E.A."/>
            <person name="Lipzen A."/>
            <person name="Lundell T."/>
            <person name="Morin E."/>
            <person name="Murat C."/>
            <person name="Sun H."/>
            <person name="Tunlid A."/>
            <person name="Henrissat B."/>
            <person name="Grigoriev I.V."/>
            <person name="Hibbett D.S."/>
            <person name="Martin F."/>
            <person name="Nordberg H.P."/>
            <person name="Cantor M.N."/>
            <person name="Hua S.X."/>
        </authorList>
    </citation>
    <scope>NUCLEOTIDE SEQUENCE [LARGE SCALE GENOMIC DNA]</scope>
    <source>
        <strain evidence="2 3">UH-Slu-Lm8-n1</strain>
    </source>
</reference>
<feature type="region of interest" description="Disordered" evidence="1">
    <location>
        <begin position="1"/>
        <end position="56"/>
    </location>
</feature>
<dbReference type="EMBL" id="KN835164">
    <property type="protein sequence ID" value="KIK46004.1"/>
    <property type="molecule type" value="Genomic_DNA"/>
</dbReference>
<protein>
    <submittedName>
        <fullName evidence="2">Uncharacterized protein</fullName>
    </submittedName>
</protein>
<evidence type="ECO:0000313" key="2">
    <source>
        <dbReference type="EMBL" id="KIK46004.1"/>
    </source>
</evidence>
<feature type="region of interest" description="Disordered" evidence="1">
    <location>
        <begin position="280"/>
        <end position="400"/>
    </location>
</feature>
<feature type="region of interest" description="Disordered" evidence="1">
    <location>
        <begin position="176"/>
        <end position="200"/>
    </location>
</feature>
<dbReference type="STRING" id="930992.A0A0D0B893"/>
<dbReference type="Proteomes" id="UP000054485">
    <property type="component" value="Unassembled WGS sequence"/>
</dbReference>
<name>A0A0D0B893_9AGAM</name>
<feature type="compositionally biased region" description="Low complexity" evidence="1">
    <location>
        <begin position="412"/>
        <end position="424"/>
    </location>
</feature>
<evidence type="ECO:0000313" key="3">
    <source>
        <dbReference type="Proteomes" id="UP000054485"/>
    </source>
</evidence>
<feature type="compositionally biased region" description="Acidic residues" evidence="1">
    <location>
        <begin position="425"/>
        <end position="437"/>
    </location>
</feature>
<gene>
    <name evidence="2" type="ORF">CY34DRAFT_800873</name>
</gene>
<feature type="compositionally biased region" description="Polar residues" evidence="1">
    <location>
        <begin position="476"/>
        <end position="489"/>
    </location>
</feature>
<sequence>MHASDVVETCVSTNTSTSQDDSELSSHASPPSTPPRGRTRYPDTLARVPLHRRGTSKTYERLEDLLREAGYKETRVFTPESERHTDHATDKHTSSVRGGVGIVVGFLAGLVSRNSSLARQPISTKDSHSQPPSPLAHVKAVHASSSTSSYSFNTSPESLRKHSRFHATQARRNLFPETHGQSRAPNAYMRHQSSSNLSKDAPNAHAYLRHMASAPNIQPLAKRPSSSNVSLRSHRTPHAQPRSSRRAVLLTADDIIETDDPPPLPRNWMESVAKALLSGVPETASTQKASSTLSEATNRPREQRRPPLLCAQVREQRAGTTEGKVSQTSVVCRSAPASRAGSRVRRTDAEDDESRHRRDDERRRKNKREEESRKGKGKGKGKRKESDMVPSLARTRVENDEWSRSRYLPAARRLGGSCSSSSSSEDVDDDEDDEGELDLERLLVPARRQASIRSLRKHLHPPSTTGSLRGLPPTSPTISNTVSTTNGQLPSFAPDSRRHIWLNDSWGTGRGRQWVTGEEDDEGDGYGNGSVNGAFSASEIGGTDTRAGMKRRRGLPGAWAQWGG</sequence>
<accession>A0A0D0B893</accession>
<proteinExistence type="predicted"/>
<keyword evidence="3" id="KW-1185">Reference proteome</keyword>
<dbReference type="InParanoid" id="A0A0D0B893"/>
<dbReference type="OrthoDB" id="2536714at2759"/>
<feature type="region of interest" description="Disordered" evidence="1">
    <location>
        <begin position="412"/>
        <end position="489"/>
    </location>
</feature>
<dbReference type="AlphaFoldDB" id="A0A0D0B893"/>
<evidence type="ECO:0000256" key="1">
    <source>
        <dbReference type="SAM" id="MobiDB-lite"/>
    </source>
</evidence>
<feature type="region of interest" description="Disordered" evidence="1">
    <location>
        <begin position="516"/>
        <end position="564"/>
    </location>
</feature>
<feature type="region of interest" description="Disordered" evidence="1">
    <location>
        <begin position="215"/>
        <end position="247"/>
    </location>
</feature>
<organism evidence="2 3">
    <name type="scientific">Suillus luteus UH-Slu-Lm8-n1</name>
    <dbReference type="NCBI Taxonomy" id="930992"/>
    <lineage>
        <taxon>Eukaryota</taxon>
        <taxon>Fungi</taxon>
        <taxon>Dikarya</taxon>
        <taxon>Basidiomycota</taxon>
        <taxon>Agaricomycotina</taxon>
        <taxon>Agaricomycetes</taxon>
        <taxon>Agaricomycetidae</taxon>
        <taxon>Boletales</taxon>
        <taxon>Suillineae</taxon>
        <taxon>Suillaceae</taxon>
        <taxon>Suillus</taxon>
    </lineage>
</organism>
<feature type="compositionally biased region" description="Basic and acidic residues" evidence="1">
    <location>
        <begin position="345"/>
        <end position="374"/>
    </location>
</feature>
<dbReference type="HOGENOM" id="CLU_027666_0_0_1"/>
<feature type="compositionally biased region" description="Polar residues" evidence="1">
    <location>
        <begin position="10"/>
        <end position="19"/>
    </location>
</feature>
<feature type="region of interest" description="Disordered" evidence="1">
    <location>
        <begin position="119"/>
        <end position="142"/>
    </location>
</feature>
<reference evidence="3" key="2">
    <citation type="submission" date="2015-01" db="EMBL/GenBank/DDBJ databases">
        <title>Evolutionary Origins and Diversification of the Mycorrhizal Mutualists.</title>
        <authorList>
            <consortium name="DOE Joint Genome Institute"/>
            <consortium name="Mycorrhizal Genomics Consortium"/>
            <person name="Kohler A."/>
            <person name="Kuo A."/>
            <person name="Nagy L.G."/>
            <person name="Floudas D."/>
            <person name="Copeland A."/>
            <person name="Barry K.W."/>
            <person name="Cichocki N."/>
            <person name="Veneault-Fourrey C."/>
            <person name="LaButti K."/>
            <person name="Lindquist E.A."/>
            <person name="Lipzen A."/>
            <person name="Lundell T."/>
            <person name="Morin E."/>
            <person name="Murat C."/>
            <person name="Riley R."/>
            <person name="Ohm R."/>
            <person name="Sun H."/>
            <person name="Tunlid A."/>
            <person name="Henrissat B."/>
            <person name="Grigoriev I.V."/>
            <person name="Hibbett D.S."/>
            <person name="Martin F."/>
        </authorList>
    </citation>
    <scope>NUCLEOTIDE SEQUENCE [LARGE SCALE GENOMIC DNA]</scope>
    <source>
        <strain evidence="3">UH-Slu-Lm8-n1</strain>
    </source>
</reference>